<dbReference type="Pfam" id="PF00202">
    <property type="entry name" value="Aminotran_3"/>
    <property type="match status" value="1"/>
</dbReference>
<dbReference type="GO" id="GO:0005759">
    <property type="term" value="C:mitochondrial matrix"/>
    <property type="evidence" value="ECO:0007669"/>
    <property type="project" value="TreeGrafter"/>
</dbReference>
<keyword evidence="9 10" id="KW-0663">Pyridoxal phosphate</keyword>
<dbReference type="Gene3D" id="3.90.1150.10">
    <property type="entry name" value="Aspartate Aminotransferase, domain 1"/>
    <property type="match status" value="1"/>
</dbReference>
<feature type="compositionally biased region" description="Polar residues" evidence="11">
    <location>
        <begin position="35"/>
        <end position="45"/>
    </location>
</feature>
<name>A0AAW0GSJ9_9APHY</name>
<dbReference type="GO" id="GO:0003992">
    <property type="term" value="F:N2-acetyl-L-ornithine:2-oxoglutarate 5-aminotransferase activity"/>
    <property type="evidence" value="ECO:0007669"/>
    <property type="project" value="UniProtKB-EC"/>
</dbReference>
<dbReference type="NCBIfam" id="TIGR00707">
    <property type="entry name" value="argD"/>
    <property type="match status" value="1"/>
</dbReference>
<comment type="similarity">
    <text evidence="4 10">Belongs to the class-III pyridoxal-phosphate-dependent aminotransferase family.</text>
</comment>
<evidence type="ECO:0000256" key="11">
    <source>
        <dbReference type="SAM" id="MobiDB-lite"/>
    </source>
</evidence>
<dbReference type="GO" id="GO:0006526">
    <property type="term" value="P:L-arginine biosynthetic process"/>
    <property type="evidence" value="ECO:0007669"/>
    <property type="project" value="UniProtKB-ARBA"/>
</dbReference>
<evidence type="ECO:0000256" key="7">
    <source>
        <dbReference type="ARBA" id="ARBA00022605"/>
    </source>
</evidence>
<dbReference type="InterPro" id="IPR050103">
    <property type="entry name" value="Class-III_PLP-dep_AT"/>
</dbReference>
<feature type="region of interest" description="Disordered" evidence="11">
    <location>
        <begin position="21"/>
        <end position="53"/>
    </location>
</feature>
<dbReference type="GO" id="GO:0030170">
    <property type="term" value="F:pyridoxal phosphate binding"/>
    <property type="evidence" value="ECO:0007669"/>
    <property type="project" value="InterPro"/>
</dbReference>
<keyword evidence="7" id="KW-0028">Amino-acid biosynthesis</keyword>
<evidence type="ECO:0000256" key="6">
    <source>
        <dbReference type="ARBA" id="ARBA00022576"/>
    </source>
</evidence>
<comment type="pathway">
    <text evidence="3">Amino-acid biosynthesis; L-arginine biosynthesis; N(2)-acetyl-L-ornithine from L-glutamate: step 4/4.</text>
</comment>
<dbReference type="Proteomes" id="UP001385951">
    <property type="component" value="Unassembled WGS sequence"/>
</dbReference>
<evidence type="ECO:0000256" key="4">
    <source>
        <dbReference type="ARBA" id="ARBA00008954"/>
    </source>
</evidence>
<dbReference type="PANTHER" id="PTHR11986">
    <property type="entry name" value="AMINOTRANSFERASE CLASS III"/>
    <property type="match status" value="1"/>
</dbReference>
<evidence type="ECO:0000256" key="3">
    <source>
        <dbReference type="ARBA" id="ARBA00005024"/>
    </source>
</evidence>
<evidence type="ECO:0000256" key="9">
    <source>
        <dbReference type="ARBA" id="ARBA00022898"/>
    </source>
</evidence>
<proteinExistence type="inferred from homology"/>
<keyword evidence="8" id="KW-0808">Transferase</keyword>
<keyword evidence="13" id="KW-1185">Reference proteome</keyword>
<keyword evidence="6" id="KW-0032">Aminotransferase</keyword>
<evidence type="ECO:0000256" key="5">
    <source>
        <dbReference type="ARBA" id="ARBA00012919"/>
    </source>
</evidence>
<protein>
    <recommendedName>
        <fullName evidence="5">acetylornithine transaminase</fullName>
        <ecNumber evidence="5">2.6.1.11</ecNumber>
    </recommendedName>
</protein>
<dbReference type="InterPro" id="IPR004636">
    <property type="entry name" value="AcOrn/SuccOrn_fam"/>
</dbReference>
<comment type="subcellular location">
    <subcellularLocation>
        <location evidence="2">Mitochondrion</location>
    </subcellularLocation>
</comment>
<dbReference type="Gene3D" id="3.40.640.10">
    <property type="entry name" value="Type I PLP-dependent aspartate aminotransferase-like (Major domain)"/>
    <property type="match status" value="1"/>
</dbReference>
<dbReference type="AlphaFoldDB" id="A0AAW0GSJ9"/>
<dbReference type="InterPro" id="IPR015422">
    <property type="entry name" value="PyrdxlP-dep_Trfase_small"/>
</dbReference>
<dbReference type="SUPFAM" id="SSF53383">
    <property type="entry name" value="PLP-dependent transferases"/>
    <property type="match status" value="1"/>
</dbReference>
<dbReference type="EC" id="2.6.1.11" evidence="5"/>
<sequence>MHKSLGRVALRGRVGRSVRYASTTSEAAPAHSIPTAPSTKYTSVTHPEDASSISPPVKTFLDRANKYILPVYARPPFVLSHGKGAYVWDTEHRKYLDFSAGIAVNALGHADDGLVKVLGREAETLSHTSNAFHHQWGPKLAELLVTLTQKEGGLGYEAGSLNPPVGEAHGAKVFFSNSGTEANEGALKIARFTGKQRWAAKAGKTWDDPSCDKYEIVCFEQAFHGRSMGALSVTTNPKYQKPFEPLLPGVKVGKLNQTDGLDTLITEKTAAVILEPIQGEGGINAADMDWLRKLRKRCDETGAVLIFDEIQCGLYRSGTLWTHSAYPVECHPDIVTMAKPLANGFPIGAVLMRNKIAEPMTAGTHGTTFGGSPLACALGYYVLSRLSERAFVSNMTETSTYLQARLSQLPKWFPDILLPTVRGRGLILGLGFKDASHPGKLVNMARERGVLVLTAGKDAVRLVPSLNVGREEVDLAVDVLESCLGSLSQS</sequence>
<dbReference type="PANTHER" id="PTHR11986:SF79">
    <property type="entry name" value="ACETYLORNITHINE AMINOTRANSFERASE, MITOCHONDRIAL"/>
    <property type="match status" value="1"/>
</dbReference>
<dbReference type="InterPro" id="IPR015421">
    <property type="entry name" value="PyrdxlP-dep_Trfase_major"/>
</dbReference>
<evidence type="ECO:0000313" key="12">
    <source>
        <dbReference type="EMBL" id="KAK7695617.1"/>
    </source>
</evidence>
<evidence type="ECO:0000313" key="13">
    <source>
        <dbReference type="Proteomes" id="UP001385951"/>
    </source>
</evidence>
<dbReference type="CDD" id="cd00610">
    <property type="entry name" value="OAT_like"/>
    <property type="match status" value="1"/>
</dbReference>
<gene>
    <name evidence="12" type="ORF">QCA50_000253</name>
</gene>
<dbReference type="PIRSF" id="PIRSF000521">
    <property type="entry name" value="Transaminase_4ab_Lys_Orn"/>
    <property type="match status" value="1"/>
</dbReference>
<dbReference type="InterPro" id="IPR005814">
    <property type="entry name" value="Aminotrans_3"/>
</dbReference>
<dbReference type="PROSITE" id="PS00600">
    <property type="entry name" value="AA_TRANSFER_CLASS_3"/>
    <property type="match status" value="1"/>
</dbReference>
<evidence type="ECO:0000256" key="10">
    <source>
        <dbReference type="RuleBase" id="RU003560"/>
    </source>
</evidence>
<dbReference type="InterPro" id="IPR015424">
    <property type="entry name" value="PyrdxlP-dep_Trfase"/>
</dbReference>
<evidence type="ECO:0000256" key="8">
    <source>
        <dbReference type="ARBA" id="ARBA00022679"/>
    </source>
</evidence>
<comment type="caution">
    <text evidence="12">The sequence shown here is derived from an EMBL/GenBank/DDBJ whole genome shotgun (WGS) entry which is preliminary data.</text>
</comment>
<evidence type="ECO:0000256" key="2">
    <source>
        <dbReference type="ARBA" id="ARBA00004173"/>
    </source>
</evidence>
<dbReference type="InterPro" id="IPR049704">
    <property type="entry name" value="Aminotrans_3_PPA_site"/>
</dbReference>
<reference evidence="12 13" key="1">
    <citation type="submission" date="2022-09" db="EMBL/GenBank/DDBJ databases">
        <authorList>
            <person name="Palmer J.M."/>
        </authorList>
    </citation>
    <scope>NUCLEOTIDE SEQUENCE [LARGE SCALE GENOMIC DNA]</scope>
    <source>
        <strain evidence="12 13">DSM 7382</strain>
    </source>
</reference>
<comment type="cofactor">
    <cofactor evidence="1">
        <name>pyridoxal 5'-phosphate</name>
        <dbReference type="ChEBI" id="CHEBI:597326"/>
    </cofactor>
</comment>
<dbReference type="EMBL" id="JASBNA010000001">
    <property type="protein sequence ID" value="KAK7695617.1"/>
    <property type="molecule type" value="Genomic_DNA"/>
</dbReference>
<organism evidence="12 13">
    <name type="scientific">Cerrena zonata</name>
    <dbReference type="NCBI Taxonomy" id="2478898"/>
    <lineage>
        <taxon>Eukaryota</taxon>
        <taxon>Fungi</taxon>
        <taxon>Dikarya</taxon>
        <taxon>Basidiomycota</taxon>
        <taxon>Agaricomycotina</taxon>
        <taxon>Agaricomycetes</taxon>
        <taxon>Polyporales</taxon>
        <taxon>Cerrenaceae</taxon>
        <taxon>Cerrena</taxon>
    </lineage>
</organism>
<evidence type="ECO:0000256" key="1">
    <source>
        <dbReference type="ARBA" id="ARBA00001933"/>
    </source>
</evidence>
<dbReference type="GO" id="GO:0042802">
    <property type="term" value="F:identical protein binding"/>
    <property type="evidence" value="ECO:0007669"/>
    <property type="project" value="TreeGrafter"/>
</dbReference>
<dbReference type="FunFam" id="3.40.640.10:FF:000004">
    <property type="entry name" value="Acetylornithine aminotransferase"/>
    <property type="match status" value="1"/>
</dbReference>
<accession>A0AAW0GSJ9</accession>